<evidence type="ECO:0000256" key="2">
    <source>
        <dbReference type="ARBA" id="ARBA00022448"/>
    </source>
</evidence>
<dbReference type="GO" id="GO:0016887">
    <property type="term" value="F:ATP hydrolysis activity"/>
    <property type="evidence" value="ECO:0007669"/>
    <property type="project" value="InterPro"/>
</dbReference>
<dbReference type="EMBL" id="SMCQ01000001">
    <property type="protein sequence ID" value="TCW03079.1"/>
    <property type="molecule type" value="Genomic_DNA"/>
</dbReference>
<evidence type="ECO:0000256" key="4">
    <source>
        <dbReference type="ARBA" id="ARBA00022840"/>
    </source>
</evidence>
<dbReference type="RefSeq" id="WP_066444803.1">
    <property type="nucleotide sequence ID" value="NZ_JANKBF010000002.1"/>
</dbReference>
<dbReference type="AlphaFoldDB" id="A0A4R3Z903"/>
<dbReference type="Proteomes" id="UP000295515">
    <property type="component" value="Unassembled WGS sequence"/>
</dbReference>
<sequence>MESLKVTNLCKTYVVNKRQNNVLRNVNLEIQAGEMVAIMGPSGSGKTTLLYTVSGMDDATAGKVNFFGKELTMLKPNEISDLRLQEMGFVFQQMYMLKNLSIYDNIILPAYQANQKKNRHDIQERAKILMQKLGISDVSDNGVNEVSGGQLQRACICRSLINQPKIIFADEPTGALNKQNSIEVMDELTRINVEGTSIMLVTHDMRVASKCERVLYIEDGNIRDEIILGKCISTSDIRQRERQLNEWLIKLGW</sequence>
<dbReference type="InterPro" id="IPR003439">
    <property type="entry name" value="ABC_transporter-like_ATP-bd"/>
</dbReference>
<dbReference type="Gene3D" id="3.40.50.300">
    <property type="entry name" value="P-loop containing nucleotide triphosphate hydrolases"/>
    <property type="match status" value="1"/>
</dbReference>
<name>A0A4R3Z903_9FIRM</name>
<proteinExistence type="inferred from homology"/>
<protein>
    <submittedName>
        <fullName evidence="6">Putative ABC transport system ATP-binding protein</fullName>
    </submittedName>
</protein>
<keyword evidence="7" id="KW-1185">Reference proteome</keyword>
<accession>A0A4R3Z903</accession>
<evidence type="ECO:0000256" key="3">
    <source>
        <dbReference type="ARBA" id="ARBA00022741"/>
    </source>
</evidence>
<dbReference type="InterPro" id="IPR017911">
    <property type="entry name" value="MacB-like_ATP-bd"/>
</dbReference>
<gene>
    <name evidence="6" type="ORF">EDD60_101386</name>
</gene>
<feature type="domain" description="ABC transporter" evidence="5">
    <location>
        <begin position="4"/>
        <end position="244"/>
    </location>
</feature>
<dbReference type="InterPro" id="IPR017871">
    <property type="entry name" value="ABC_transporter-like_CS"/>
</dbReference>
<comment type="caution">
    <text evidence="6">The sequence shown here is derived from an EMBL/GenBank/DDBJ whole genome shotgun (WGS) entry which is preliminary data.</text>
</comment>
<keyword evidence="2" id="KW-0813">Transport</keyword>
<keyword evidence="4 6" id="KW-0067">ATP-binding</keyword>
<dbReference type="GeneID" id="98914203"/>
<dbReference type="GO" id="GO:0022857">
    <property type="term" value="F:transmembrane transporter activity"/>
    <property type="evidence" value="ECO:0007669"/>
    <property type="project" value="UniProtKB-ARBA"/>
</dbReference>
<dbReference type="CDD" id="cd03255">
    <property type="entry name" value="ABC_MJ0796_LolCDE_FtsE"/>
    <property type="match status" value="1"/>
</dbReference>
<evidence type="ECO:0000259" key="5">
    <source>
        <dbReference type="PROSITE" id="PS50893"/>
    </source>
</evidence>
<dbReference type="FunFam" id="3.40.50.300:FF:000032">
    <property type="entry name" value="Export ABC transporter ATP-binding protein"/>
    <property type="match status" value="1"/>
</dbReference>
<evidence type="ECO:0000313" key="7">
    <source>
        <dbReference type="Proteomes" id="UP000295515"/>
    </source>
</evidence>
<dbReference type="SUPFAM" id="SSF52540">
    <property type="entry name" value="P-loop containing nucleoside triphosphate hydrolases"/>
    <property type="match status" value="1"/>
</dbReference>
<dbReference type="Pfam" id="PF00005">
    <property type="entry name" value="ABC_tran"/>
    <property type="match status" value="1"/>
</dbReference>
<dbReference type="PANTHER" id="PTHR42798:SF7">
    <property type="entry name" value="ALPHA-D-RIBOSE 1-METHYLPHOSPHONATE 5-TRIPHOSPHATE SYNTHASE SUBUNIT PHNL"/>
    <property type="match status" value="1"/>
</dbReference>
<dbReference type="PANTHER" id="PTHR42798">
    <property type="entry name" value="LIPOPROTEIN-RELEASING SYSTEM ATP-BINDING PROTEIN LOLD"/>
    <property type="match status" value="1"/>
</dbReference>
<dbReference type="InterPro" id="IPR027417">
    <property type="entry name" value="P-loop_NTPase"/>
</dbReference>
<reference evidence="6 7" key="1">
    <citation type="submission" date="2019-03" db="EMBL/GenBank/DDBJ databases">
        <title>Genomic Encyclopedia of Type Strains, Phase IV (KMG-IV): sequencing the most valuable type-strain genomes for metagenomic binning, comparative biology and taxonomic classification.</title>
        <authorList>
            <person name="Goeker M."/>
        </authorList>
    </citation>
    <scope>NUCLEOTIDE SEQUENCE [LARGE SCALE GENOMIC DNA]</scope>
    <source>
        <strain evidence="6 7">DSM 29487</strain>
    </source>
</reference>
<dbReference type="PROSITE" id="PS50893">
    <property type="entry name" value="ABC_TRANSPORTER_2"/>
    <property type="match status" value="1"/>
</dbReference>
<comment type="similarity">
    <text evidence="1">Belongs to the ABC transporter superfamily.</text>
</comment>
<dbReference type="GO" id="GO:0098796">
    <property type="term" value="C:membrane protein complex"/>
    <property type="evidence" value="ECO:0007669"/>
    <property type="project" value="UniProtKB-ARBA"/>
</dbReference>
<evidence type="ECO:0000256" key="1">
    <source>
        <dbReference type="ARBA" id="ARBA00005417"/>
    </source>
</evidence>
<organism evidence="6 7">
    <name type="scientific">Longibaculum muris</name>
    <dbReference type="NCBI Taxonomy" id="1796628"/>
    <lineage>
        <taxon>Bacteria</taxon>
        <taxon>Bacillati</taxon>
        <taxon>Bacillota</taxon>
        <taxon>Erysipelotrichia</taxon>
        <taxon>Erysipelotrichales</taxon>
        <taxon>Coprobacillaceae</taxon>
        <taxon>Longibaculum</taxon>
    </lineage>
</organism>
<dbReference type="InterPro" id="IPR003593">
    <property type="entry name" value="AAA+_ATPase"/>
</dbReference>
<keyword evidence="3" id="KW-0547">Nucleotide-binding</keyword>
<dbReference type="GO" id="GO:0005524">
    <property type="term" value="F:ATP binding"/>
    <property type="evidence" value="ECO:0007669"/>
    <property type="project" value="UniProtKB-KW"/>
</dbReference>
<dbReference type="SMART" id="SM00382">
    <property type="entry name" value="AAA"/>
    <property type="match status" value="1"/>
</dbReference>
<evidence type="ECO:0000313" key="6">
    <source>
        <dbReference type="EMBL" id="TCW03079.1"/>
    </source>
</evidence>
<dbReference type="PROSITE" id="PS00211">
    <property type="entry name" value="ABC_TRANSPORTER_1"/>
    <property type="match status" value="1"/>
</dbReference>